<feature type="compositionally biased region" description="Basic and acidic residues" evidence="1">
    <location>
        <begin position="122"/>
        <end position="139"/>
    </location>
</feature>
<evidence type="ECO:0000313" key="2">
    <source>
        <dbReference type="EMBL" id="VWX35056.1"/>
    </source>
</evidence>
<protein>
    <submittedName>
        <fullName evidence="2">Uncharacterized protein</fullName>
    </submittedName>
</protein>
<dbReference type="AlphaFoldDB" id="A0A653I7J7"/>
<name>A0A653I7J7_9BACL</name>
<organism evidence="2 3">
    <name type="scientific">Exiguobacterium oxidotolerans</name>
    <dbReference type="NCBI Taxonomy" id="223958"/>
    <lineage>
        <taxon>Bacteria</taxon>
        <taxon>Bacillati</taxon>
        <taxon>Bacillota</taxon>
        <taxon>Bacilli</taxon>
        <taxon>Bacillales</taxon>
        <taxon>Bacillales Family XII. Incertae Sedis</taxon>
        <taxon>Exiguobacterium</taxon>
    </lineage>
</organism>
<proteinExistence type="predicted"/>
<evidence type="ECO:0000313" key="3">
    <source>
        <dbReference type="Proteomes" id="UP000439752"/>
    </source>
</evidence>
<feature type="region of interest" description="Disordered" evidence="1">
    <location>
        <begin position="120"/>
        <end position="139"/>
    </location>
</feature>
<dbReference type="RefSeq" id="WP_159173048.1">
    <property type="nucleotide sequence ID" value="NZ_LR732311.1"/>
</dbReference>
<accession>A0A653I7J7</accession>
<dbReference type="Proteomes" id="UP000439752">
    <property type="component" value="Unassembled WGS sequence"/>
</dbReference>
<evidence type="ECO:0000256" key="1">
    <source>
        <dbReference type="SAM" id="MobiDB-lite"/>
    </source>
</evidence>
<keyword evidence="3" id="KW-1185">Reference proteome</keyword>
<gene>
    <name evidence="2" type="ORF">EXIGUO9Y_200027</name>
</gene>
<reference evidence="2 3" key="1">
    <citation type="submission" date="2019-10" db="EMBL/GenBank/DDBJ databases">
        <authorList>
            <person name="Karimi E."/>
        </authorList>
    </citation>
    <scope>NUCLEOTIDE SEQUENCE [LARGE SCALE GENOMIC DNA]</scope>
    <source>
        <strain evidence="2">Exiguobacterium sp. 9Y</strain>
    </source>
</reference>
<sequence length="335" mass="39131">MNESRWMERPLEQERMRLARMTRVERDERMKRLDDVAMSDDDILYRIYTMQDAFSESKEERERFIKVAESFLTVEGVEQVLALFLFEHGQAYPLRVALRTASPYLPYGLAVKLEEAASTLRRQTEPDREARSDESFLTRKSAGKSEAEWINVFQTGTYEQQFEQLRGLTLEKASELRRYLCTSYAIGEGVRQQSLIVLHTLLSQLMTDDSCFPLMLRIERLQLDVTFDSSEQLCRRLEQQQAQLLGVQDVLFSLRRLDPFRALLMLSWHQMLHLDQEVDLFDMDPVEMIETLDALAGMTFERDVPEKELGALARDLYDSAHQMLEEGKAYEKTAI</sequence>
<dbReference type="EMBL" id="CABWKQ010000013">
    <property type="protein sequence ID" value="VWX35056.1"/>
    <property type="molecule type" value="Genomic_DNA"/>
</dbReference>